<accession>A0ABS9Q2S7</accession>
<sequence length="155" mass="17329">MTDDKKITVQRTIDAPAKDIFEVLTLPSRHAELDGSGFVRSDSKTDRITATGQVFTMNMHGDHMGGDYQTDNHVTGYLDNKLVAWQTAPAGTEPKGWEWMWELEPQGQDSTLVTLTYDWSKVTDKQLLQKVHFPLVPQHDLEESLEKLASAVSGG</sequence>
<evidence type="ECO:0000313" key="2">
    <source>
        <dbReference type="Proteomes" id="UP001521931"/>
    </source>
</evidence>
<gene>
    <name evidence="1" type="ORF">MHL29_09865</name>
</gene>
<organism evidence="1 2">
    <name type="scientific">Arsenicicoccus bolidensis</name>
    <dbReference type="NCBI Taxonomy" id="229480"/>
    <lineage>
        <taxon>Bacteria</taxon>
        <taxon>Bacillati</taxon>
        <taxon>Actinomycetota</taxon>
        <taxon>Actinomycetes</taxon>
        <taxon>Micrococcales</taxon>
        <taxon>Intrasporangiaceae</taxon>
        <taxon>Arsenicicoccus</taxon>
    </lineage>
</organism>
<dbReference type="Proteomes" id="UP001521931">
    <property type="component" value="Unassembled WGS sequence"/>
</dbReference>
<dbReference type="RefSeq" id="WP_239264291.1">
    <property type="nucleotide sequence ID" value="NZ_JAKRCV010000028.1"/>
</dbReference>
<dbReference type="EMBL" id="JAKRCV010000028">
    <property type="protein sequence ID" value="MCG7322191.1"/>
    <property type="molecule type" value="Genomic_DNA"/>
</dbReference>
<reference evidence="1 2" key="1">
    <citation type="submission" date="2022-02" db="EMBL/GenBank/DDBJ databases">
        <title>Uncovering new skin microbiome diversity through culturing and metagenomics.</title>
        <authorList>
            <person name="Conlan S."/>
            <person name="Deming C."/>
            <person name="Nisc Comparative Sequencing Program N."/>
            <person name="Segre J.A."/>
        </authorList>
    </citation>
    <scope>NUCLEOTIDE SEQUENCE [LARGE SCALE GENOMIC DNA]</scope>
    <source>
        <strain evidence="1 2">ACRQZ</strain>
    </source>
</reference>
<keyword evidence="2" id="KW-1185">Reference proteome</keyword>
<protein>
    <submittedName>
        <fullName evidence="1">Polyketide cyclase</fullName>
    </submittedName>
</protein>
<evidence type="ECO:0000313" key="1">
    <source>
        <dbReference type="EMBL" id="MCG7322191.1"/>
    </source>
</evidence>
<dbReference type="CDD" id="cd07825">
    <property type="entry name" value="SRPBCC_7"/>
    <property type="match status" value="1"/>
</dbReference>
<dbReference type="InterPro" id="IPR023393">
    <property type="entry name" value="START-like_dom_sf"/>
</dbReference>
<dbReference type="Gene3D" id="3.30.530.20">
    <property type="match status" value="1"/>
</dbReference>
<comment type="caution">
    <text evidence="1">The sequence shown here is derived from an EMBL/GenBank/DDBJ whole genome shotgun (WGS) entry which is preliminary data.</text>
</comment>
<name>A0ABS9Q2S7_9MICO</name>
<dbReference type="SUPFAM" id="SSF55961">
    <property type="entry name" value="Bet v1-like"/>
    <property type="match status" value="1"/>
</dbReference>
<proteinExistence type="predicted"/>